<proteinExistence type="predicted"/>
<dbReference type="KEGG" id="pdh:B9T62_06540"/>
<name>A0A2Z2KBW5_9BACL</name>
<evidence type="ECO:0008006" key="3">
    <source>
        <dbReference type="Google" id="ProtNLM"/>
    </source>
</evidence>
<dbReference type="OrthoDB" id="2642715at2"/>
<accession>A0A2Z2KBW5</accession>
<dbReference type="EMBL" id="CP021780">
    <property type="protein sequence ID" value="ASA20490.1"/>
    <property type="molecule type" value="Genomic_DNA"/>
</dbReference>
<gene>
    <name evidence="1" type="ORF">B9T62_06540</name>
</gene>
<keyword evidence="2" id="KW-1185">Reference proteome</keyword>
<reference evidence="1 2" key="1">
    <citation type="submission" date="2017-06" db="EMBL/GenBank/DDBJ databases">
        <title>Complete genome sequence of Paenibacillus donghaensis KCTC 13049T isolated from East Sea sediment, South Korea.</title>
        <authorList>
            <person name="Jung B.K."/>
            <person name="Hong S.-J."/>
            <person name="Shin J.-H."/>
        </authorList>
    </citation>
    <scope>NUCLEOTIDE SEQUENCE [LARGE SCALE GENOMIC DNA]</scope>
    <source>
        <strain evidence="1 2">KCTC 13049</strain>
    </source>
</reference>
<evidence type="ECO:0000313" key="1">
    <source>
        <dbReference type="EMBL" id="ASA20490.1"/>
    </source>
</evidence>
<organism evidence="1 2">
    <name type="scientific">Paenibacillus donghaensis</name>
    <dbReference type="NCBI Taxonomy" id="414771"/>
    <lineage>
        <taxon>Bacteria</taxon>
        <taxon>Bacillati</taxon>
        <taxon>Bacillota</taxon>
        <taxon>Bacilli</taxon>
        <taxon>Bacillales</taxon>
        <taxon>Paenibacillaceae</taxon>
        <taxon>Paenibacillus</taxon>
    </lineage>
</organism>
<dbReference type="RefSeq" id="WP_087914510.1">
    <property type="nucleotide sequence ID" value="NZ_CP021780.1"/>
</dbReference>
<evidence type="ECO:0000313" key="2">
    <source>
        <dbReference type="Proteomes" id="UP000249890"/>
    </source>
</evidence>
<dbReference type="AlphaFoldDB" id="A0A2Z2KBW5"/>
<sequence>MLNSLVGKEVTVAFLDGTLATGGVLAEADERYVKYQTEYQELYIPITSIRDVTLDTKPRERNRVGFGQ</sequence>
<dbReference type="Proteomes" id="UP000249890">
    <property type="component" value="Chromosome"/>
</dbReference>
<protein>
    <recommendedName>
        <fullName evidence="3">DUF2642 domain-containing protein</fullName>
    </recommendedName>
</protein>